<dbReference type="RefSeq" id="WP_081165631.1">
    <property type="nucleotide sequence ID" value="NZ_LWBP01000188.1"/>
</dbReference>
<evidence type="ECO:0000313" key="2">
    <source>
        <dbReference type="Proteomes" id="UP000192276"/>
    </source>
</evidence>
<dbReference type="OrthoDB" id="673328at2"/>
<reference evidence="2" key="1">
    <citation type="submission" date="2016-04" db="EMBL/GenBank/DDBJ databases">
        <authorList>
            <person name="Chen L."/>
            <person name="Zhuang W."/>
            <person name="Wang G."/>
        </authorList>
    </citation>
    <scope>NUCLEOTIDE SEQUENCE [LARGE SCALE GENOMIC DNA]</scope>
    <source>
        <strain evidence="2">208</strain>
    </source>
</reference>
<dbReference type="AlphaFoldDB" id="A0A1V9FJ98"/>
<evidence type="ECO:0000313" key="1">
    <source>
        <dbReference type="EMBL" id="OQP58429.1"/>
    </source>
</evidence>
<name>A0A1V9FJ98_9BACT</name>
<proteinExistence type="predicted"/>
<accession>A0A1V9FJ98</accession>
<gene>
    <name evidence="1" type="ORF">A4R26_02940</name>
</gene>
<protein>
    <recommendedName>
        <fullName evidence="3">Outer membrane protein beta-barrel domain-containing protein</fullName>
    </recommendedName>
</protein>
<dbReference type="Proteomes" id="UP000192276">
    <property type="component" value="Unassembled WGS sequence"/>
</dbReference>
<comment type="caution">
    <text evidence="1">The sequence shown here is derived from an EMBL/GenBank/DDBJ whole genome shotgun (WGS) entry which is preliminary data.</text>
</comment>
<dbReference type="EMBL" id="LWBP01000188">
    <property type="protein sequence ID" value="OQP58429.1"/>
    <property type="molecule type" value="Genomic_DNA"/>
</dbReference>
<keyword evidence="2" id="KW-1185">Reference proteome</keyword>
<evidence type="ECO:0008006" key="3">
    <source>
        <dbReference type="Google" id="ProtNLM"/>
    </source>
</evidence>
<sequence length="172" mass="18385">MKYGIRSLTVIAMLIIAGLCGKVQAQKVFFAFAHGQYASPVQSEFKNDYNYGAGAEGGVGIAVGKKTFLTGTIGYTVFNSPSKELGNIIYVPMKIGVRKYFLPAKLLFLHADAGIGQIKDKTTNTSSSRFSADVGGGVKLGPFEMGLAFDGFVRNGGYASWVGFKAGWRFGL</sequence>
<organism evidence="1 2">
    <name type="scientific">Niastella populi</name>
    <dbReference type="NCBI Taxonomy" id="550983"/>
    <lineage>
        <taxon>Bacteria</taxon>
        <taxon>Pseudomonadati</taxon>
        <taxon>Bacteroidota</taxon>
        <taxon>Chitinophagia</taxon>
        <taxon>Chitinophagales</taxon>
        <taxon>Chitinophagaceae</taxon>
        <taxon>Niastella</taxon>
    </lineage>
</organism>